<feature type="compositionally biased region" description="Basic and acidic residues" evidence="1">
    <location>
        <begin position="38"/>
        <end position="47"/>
    </location>
</feature>
<reference evidence="2 3" key="1">
    <citation type="journal article" date="2011" name="Science">
        <title>The ecoresponsive genome of Daphnia pulex.</title>
        <authorList>
            <person name="Colbourne J.K."/>
            <person name="Pfrender M.E."/>
            <person name="Gilbert D."/>
            <person name="Thomas W.K."/>
            <person name="Tucker A."/>
            <person name="Oakley T.H."/>
            <person name="Tokishita S."/>
            <person name="Aerts A."/>
            <person name="Arnold G.J."/>
            <person name="Basu M.K."/>
            <person name="Bauer D.J."/>
            <person name="Caceres C.E."/>
            <person name="Carmel L."/>
            <person name="Casola C."/>
            <person name="Choi J.H."/>
            <person name="Detter J.C."/>
            <person name="Dong Q."/>
            <person name="Dusheyko S."/>
            <person name="Eads B.D."/>
            <person name="Frohlich T."/>
            <person name="Geiler-Samerotte K.A."/>
            <person name="Gerlach D."/>
            <person name="Hatcher P."/>
            <person name="Jogdeo S."/>
            <person name="Krijgsveld J."/>
            <person name="Kriventseva E.V."/>
            <person name="Kultz D."/>
            <person name="Laforsch C."/>
            <person name="Lindquist E."/>
            <person name="Lopez J."/>
            <person name="Manak J.R."/>
            <person name="Muller J."/>
            <person name="Pangilinan J."/>
            <person name="Patwardhan R.P."/>
            <person name="Pitluck S."/>
            <person name="Pritham E.J."/>
            <person name="Rechtsteiner A."/>
            <person name="Rho M."/>
            <person name="Rogozin I.B."/>
            <person name="Sakarya O."/>
            <person name="Salamov A."/>
            <person name="Schaack S."/>
            <person name="Shapiro H."/>
            <person name="Shiga Y."/>
            <person name="Skalitzky C."/>
            <person name="Smith Z."/>
            <person name="Souvorov A."/>
            <person name="Sung W."/>
            <person name="Tang Z."/>
            <person name="Tsuchiya D."/>
            <person name="Tu H."/>
            <person name="Vos H."/>
            <person name="Wang M."/>
            <person name="Wolf Y.I."/>
            <person name="Yamagata H."/>
            <person name="Yamada T."/>
            <person name="Ye Y."/>
            <person name="Shaw J.R."/>
            <person name="Andrews J."/>
            <person name="Crease T.J."/>
            <person name="Tang H."/>
            <person name="Lucas S.M."/>
            <person name="Robertson H.M."/>
            <person name="Bork P."/>
            <person name="Koonin E.V."/>
            <person name="Zdobnov E.M."/>
            <person name="Grigoriev I.V."/>
            <person name="Lynch M."/>
            <person name="Boore J.L."/>
        </authorList>
    </citation>
    <scope>NUCLEOTIDE SEQUENCE [LARGE SCALE GENOMIC DNA]</scope>
</reference>
<feature type="compositionally biased region" description="Basic residues" evidence="1">
    <location>
        <begin position="228"/>
        <end position="249"/>
    </location>
</feature>
<name>E9H9K9_DAPPU</name>
<dbReference type="FunCoup" id="E9H9K9">
    <property type="interactions" value="162"/>
</dbReference>
<proteinExistence type="predicted"/>
<evidence type="ECO:0000313" key="3">
    <source>
        <dbReference type="Proteomes" id="UP000000305"/>
    </source>
</evidence>
<organism evidence="2 3">
    <name type="scientific">Daphnia pulex</name>
    <name type="common">Water flea</name>
    <dbReference type="NCBI Taxonomy" id="6669"/>
    <lineage>
        <taxon>Eukaryota</taxon>
        <taxon>Metazoa</taxon>
        <taxon>Ecdysozoa</taxon>
        <taxon>Arthropoda</taxon>
        <taxon>Crustacea</taxon>
        <taxon>Branchiopoda</taxon>
        <taxon>Diplostraca</taxon>
        <taxon>Cladocera</taxon>
        <taxon>Anomopoda</taxon>
        <taxon>Daphniidae</taxon>
        <taxon>Daphnia</taxon>
    </lineage>
</organism>
<gene>
    <name evidence="2" type="ORF">DAPPUDRAFT_201676</name>
</gene>
<dbReference type="eggNOG" id="KOG1297">
    <property type="taxonomic scope" value="Eukaryota"/>
</dbReference>
<dbReference type="InParanoid" id="E9H9K9"/>
<dbReference type="AlphaFoldDB" id="E9H9K9"/>
<dbReference type="EMBL" id="GL732609">
    <property type="protein sequence ID" value="EFX71494.1"/>
    <property type="molecule type" value="Genomic_DNA"/>
</dbReference>
<feature type="region of interest" description="Disordered" evidence="1">
    <location>
        <begin position="228"/>
        <end position="309"/>
    </location>
</feature>
<dbReference type="STRING" id="6669.E9H9K9"/>
<dbReference type="PhylomeDB" id="E9H9K9"/>
<evidence type="ECO:0000256" key="1">
    <source>
        <dbReference type="SAM" id="MobiDB-lite"/>
    </source>
</evidence>
<dbReference type="KEGG" id="dpx:DAPPUDRAFT_201676"/>
<keyword evidence="3" id="KW-1185">Reference proteome</keyword>
<dbReference type="OrthoDB" id="197967at2759"/>
<evidence type="ECO:0000313" key="2">
    <source>
        <dbReference type="EMBL" id="EFX71494.1"/>
    </source>
</evidence>
<dbReference type="PANTHER" id="PTHR11567:SF25">
    <property type="entry name" value="PROTEIN FRA10AC1"/>
    <property type="match status" value="1"/>
</dbReference>
<dbReference type="OMA" id="EYFQDMF"/>
<dbReference type="Pfam" id="PF09725">
    <property type="entry name" value="Fra10Ac1"/>
    <property type="match status" value="1"/>
</dbReference>
<accession>E9H9K9</accession>
<dbReference type="InterPro" id="IPR019129">
    <property type="entry name" value="Folate-sensitive_fs_Fra10Ac1"/>
</dbReference>
<dbReference type="Proteomes" id="UP000000305">
    <property type="component" value="Unassembled WGS sequence"/>
</dbReference>
<dbReference type="PANTHER" id="PTHR11567">
    <property type="entry name" value="ACID PHOSPHATASE-RELATED"/>
    <property type="match status" value="1"/>
</dbReference>
<protein>
    <recommendedName>
        <fullName evidence="4">Protein FRA10AC1</fullName>
    </recommendedName>
</protein>
<sequence>MSSRNSRRGSPLELDAGGYDSSYEGDEEETKRKKRKKDWVVKEKPKSEGLVSKSAFTEQYAQEARRSMQSQLRGLTAYDRHKLLINEYYLSIPGGADMLKRDKTRDKRDFDIIKENHQFLWEEDDTIDTWGKQIAKKYHDKLFKEYCICDLRRYKENKVGIRWRVEKEVVTGKGQFSCGEQNCPEKDYLRTWEINFAYVEHGVRKNSLVKIRLCNECSHNLNFHHKRKEVTKKKKIKKETKSKRSSKDRRKSEGELSTEEPAPGTSKDGETEAGEPSSAAPGKTQELGDSTDIWREGQQTTEDKSRDDEFEEFLEDLFL</sequence>
<dbReference type="GO" id="GO:0016791">
    <property type="term" value="F:phosphatase activity"/>
    <property type="evidence" value="ECO:0000318"/>
    <property type="project" value="GO_Central"/>
</dbReference>
<dbReference type="HOGENOM" id="CLU_061714_0_0_1"/>
<dbReference type="InterPro" id="IPR050645">
    <property type="entry name" value="Histidine_acid_phosphatase"/>
</dbReference>
<evidence type="ECO:0008006" key="4">
    <source>
        <dbReference type="Google" id="ProtNLM"/>
    </source>
</evidence>
<feature type="region of interest" description="Disordered" evidence="1">
    <location>
        <begin position="1"/>
        <end position="49"/>
    </location>
</feature>